<sequence>MTDVRLSVTVDADAGRRNMQAFQAGYKALVENLRQPLGQIGAFRDLQASLVQNEAQLNATRQRVRELRDELIRAEQPTRAQQNAYRAATTEAMNLERAIAGQKGQLAQLSSVLKGVGVDTNYLSNEQKRLAADMAQAARAADQQARIAGARDALGVRPHREIRNEITQLTRDYQLLQRTGNLTTAELAQAKVRLRERVAELEQGTNGWVQSLSQVRVQVGAAAAGMGAMVYAGAGLLRFYAQYRQQIAAIDSITNMSRAQLQGMSDDVRALAVAMGRDATESASALNDALSSGVAEADGIEVLGLATKAAIAGLTQTATAMQGGLAIVNAYGEGIDNLELRFDQMFLAVRDGVVSFEELSRFIGDALPSARAAGVGFDEVAAAIARMTVAGIRAPQATTALKGAINALAAPTPEAAKQMEALGISWRGLTGTLEDIAALDLNIADLRALVPDVEARTAVMSLTQDIGAMRAQVEAMRGAGGAMEEAYGKFASTPQAEIDKFNASWAELKLQLGEAATAFLPLVQAGTELLTFFNELPDPVRNVTVLVLGFGAAVVSIRTAINALRNPYALMLAHMAATPAAAGAAASGMSTVGTAATSLIPKLRTLADVAKLAKGGLALGVVSWTAGNLAELYEVHKQHQALIKGQRDYEQALQDTITRTTEYASTVVLPAATLSRMTETERRAYAEQLRMAQEHYSKLAELTIRQDIDRNGIDAPVSEEAKASLQRTATYSRALKEMQDAHAAREAAEVKHRDTIAKIKADNLKNIQDALGKELLAYEQATKALEEENKKTQAAMKARADLAKEFDQLVKDMRASAEDGPATFGDVSALKAGARQSLLRGDTEGAIRQAREAAEVLRELKANGENTYGFAGIATELAQLADEAARLDELNADVKRIDAKGRVDEIKARMDDLLAEAEAFKRINIEFNGFEQSAEYLEQQAKALAERLKQYMIIPVNYVGTDGKALSESDKKAAEIIGAEPVKRAAGGWVDGPGSPTSDSVLLAASRREFVVNAWAAQRLGAANLAYLNSTGDLPQRATSMPDFPDFPQSLDRMGERQPINLALPWGGSYALEGAPAEVERLNNDLERLVRKLGAPR</sequence>
<keyword evidence="2" id="KW-0175">Coiled coil</keyword>
<accession>A0A7G5DM08</accession>
<evidence type="ECO:0000313" key="5">
    <source>
        <dbReference type="Proteomes" id="UP000515276"/>
    </source>
</evidence>
<dbReference type="PANTHER" id="PTHR37813">
    <property type="entry name" value="FELS-2 PROPHAGE PROTEIN"/>
    <property type="match status" value="1"/>
</dbReference>
<dbReference type="NCBIfam" id="TIGR01760">
    <property type="entry name" value="tape_meas_TP901"/>
    <property type="match status" value="1"/>
</dbReference>
<reference evidence="4 5" key="1">
    <citation type="journal article" date="2020" name="G3 (Bethesda)">
        <title>CeMbio - The Caenorhabditis elegans Microbiome Resource.</title>
        <authorList>
            <person name="Dirksen P."/>
            <person name="Assie A."/>
            <person name="Zimmermann J."/>
            <person name="Zhang F."/>
            <person name="Tietje A.M."/>
            <person name="Marsh S.A."/>
            <person name="Felix M.A."/>
            <person name="Shapira M."/>
            <person name="Kaleta C."/>
            <person name="Schulenburg H."/>
            <person name="Samuel B."/>
        </authorList>
    </citation>
    <scope>NUCLEOTIDE SEQUENCE [LARGE SCALE GENOMIC DNA]</scope>
    <source>
        <strain evidence="4 5">MSPm1</strain>
    </source>
</reference>
<protein>
    <submittedName>
        <fullName evidence="4">Phage tail tape measure protein</fullName>
    </submittedName>
</protein>
<keyword evidence="1" id="KW-1188">Viral release from host cell</keyword>
<feature type="domain" description="Phage tail tape measure protein" evidence="3">
    <location>
        <begin position="271"/>
        <end position="437"/>
    </location>
</feature>
<organism evidence="4 5">
    <name type="scientific">Pseudomonas berkeleyensis</name>
    <dbReference type="NCBI Taxonomy" id="2726956"/>
    <lineage>
        <taxon>Bacteria</taxon>
        <taxon>Pseudomonadati</taxon>
        <taxon>Pseudomonadota</taxon>
        <taxon>Gammaproteobacteria</taxon>
        <taxon>Pseudomonadales</taxon>
        <taxon>Pseudomonadaceae</taxon>
        <taxon>Pseudomonas</taxon>
    </lineage>
</organism>
<dbReference type="PANTHER" id="PTHR37813:SF1">
    <property type="entry name" value="FELS-2 PROPHAGE PROTEIN"/>
    <property type="match status" value="1"/>
</dbReference>
<proteinExistence type="predicted"/>
<gene>
    <name evidence="4" type="ORF">HS968_22610</name>
</gene>
<feature type="coiled-coil region" evidence="2">
    <location>
        <begin position="159"/>
        <end position="204"/>
    </location>
</feature>
<dbReference type="Pfam" id="PF10145">
    <property type="entry name" value="PhageMin_Tail"/>
    <property type="match status" value="1"/>
</dbReference>
<keyword evidence="5" id="KW-1185">Reference proteome</keyword>
<dbReference type="EMBL" id="CP059139">
    <property type="protein sequence ID" value="QMV62783.1"/>
    <property type="molecule type" value="Genomic_DNA"/>
</dbReference>
<feature type="coiled-coil region" evidence="2">
    <location>
        <begin position="768"/>
        <end position="805"/>
    </location>
</feature>
<evidence type="ECO:0000259" key="3">
    <source>
        <dbReference type="Pfam" id="PF10145"/>
    </source>
</evidence>
<dbReference type="RefSeq" id="WP_182368749.1">
    <property type="nucleotide sequence ID" value="NZ_CP059139.1"/>
</dbReference>
<dbReference type="InterPro" id="IPR010090">
    <property type="entry name" value="Phage_tape_meas"/>
</dbReference>
<feature type="coiled-coil region" evidence="2">
    <location>
        <begin position="847"/>
        <end position="923"/>
    </location>
</feature>
<evidence type="ECO:0000256" key="1">
    <source>
        <dbReference type="ARBA" id="ARBA00022612"/>
    </source>
</evidence>
<dbReference type="AlphaFoldDB" id="A0A7G5DM08"/>
<evidence type="ECO:0000313" key="4">
    <source>
        <dbReference type="EMBL" id="QMV62783.1"/>
    </source>
</evidence>
<evidence type="ECO:0000256" key="2">
    <source>
        <dbReference type="SAM" id="Coils"/>
    </source>
</evidence>
<name>A0A7G5DM08_9PSED</name>
<dbReference type="Proteomes" id="UP000515276">
    <property type="component" value="Chromosome"/>
</dbReference>